<protein>
    <submittedName>
        <fullName evidence="1">Uncharacterized protein</fullName>
    </submittedName>
</protein>
<dbReference type="EMBL" id="MN739801">
    <property type="protein sequence ID" value="QHT26720.1"/>
    <property type="molecule type" value="Genomic_DNA"/>
</dbReference>
<organism evidence="1">
    <name type="scientific">viral metagenome</name>
    <dbReference type="NCBI Taxonomy" id="1070528"/>
    <lineage>
        <taxon>unclassified sequences</taxon>
        <taxon>metagenomes</taxon>
        <taxon>organismal metagenomes</taxon>
    </lineage>
</organism>
<accession>A0A6C0EE21</accession>
<dbReference type="AlphaFoldDB" id="A0A6C0EE21"/>
<reference evidence="1" key="1">
    <citation type="journal article" date="2020" name="Nature">
        <title>Giant virus diversity and host interactions through global metagenomics.</title>
        <authorList>
            <person name="Schulz F."/>
            <person name="Roux S."/>
            <person name="Paez-Espino D."/>
            <person name="Jungbluth S."/>
            <person name="Walsh D.A."/>
            <person name="Denef V.J."/>
            <person name="McMahon K.D."/>
            <person name="Konstantinidis K.T."/>
            <person name="Eloe-Fadrosh E.A."/>
            <person name="Kyrpides N.C."/>
            <person name="Woyke T."/>
        </authorList>
    </citation>
    <scope>NUCLEOTIDE SEQUENCE</scope>
    <source>
        <strain evidence="1">GVMAG-M-3300023179-2</strain>
    </source>
</reference>
<proteinExistence type="predicted"/>
<sequence>MNNLYKKDKFLTNNNYSLTNNRLYDIKNTIDNENKLISPNITDKEKIQIVLSNKLDPDNYSLNYSNSKKDLTDTIDFYYNNKDKGPGRGFGNLNVSNDIRNGDSSRLNTKNFKRQQESSQLFEFQFSYLDKNFQDPQHIVMPIPRGGESTRTQNQLNINKYRIDCESNFEFNY</sequence>
<name>A0A6C0EE21_9ZZZZ</name>
<evidence type="ECO:0000313" key="1">
    <source>
        <dbReference type="EMBL" id="QHT26720.1"/>
    </source>
</evidence>